<accession>A0A378PQZ5</accession>
<proteinExistence type="predicted"/>
<gene>
    <name evidence="1" type="ORF">NCTC9426_00714</name>
</gene>
<dbReference type="Gene3D" id="1.10.260.40">
    <property type="entry name" value="lambda repressor-like DNA-binding domains"/>
    <property type="match status" value="1"/>
</dbReference>
<dbReference type="EMBL" id="UGPZ01000002">
    <property type="protein sequence ID" value="STY90690.1"/>
    <property type="molecule type" value="Genomic_DNA"/>
</dbReference>
<protein>
    <recommendedName>
        <fullName evidence="3">XRE family transcriptional regulator</fullName>
    </recommendedName>
</protein>
<evidence type="ECO:0000313" key="2">
    <source>
        <dbReference type="Proteomes" id="UP000254133"/>
    </source>
</evidence>
<dbReference type="InterPro" id="IPR010982">
    <property type="entry name" value="Lambda_DNA-bd_dom_sf"/>
</dbReference>
<evidence type="ECO:0008006" key="3">
    <source>
        <dbReference type="Google" id="ProtNLM"/>
    </source>
</evidence>
<evidence type="ECO:0000313" key="1">
    <source>
        <dbReference type="EMBL" id="STY90690.1"/>
    </source>
</evidence>
<dbReference type="Proteomes" id="UP000254133">
    <property type="component" value="Unassembled WGS sequence"/>
</dbReference>
<dbReference type="GO" id="GO:0003677">
    <property type="term" value="F:DNA binding"/>
    <property type="evidence" value="ECO:0007669"/>
    <property type="project" value="InterPro"/>
</dbReference>
<name>A0A378PQZ5_MORBO</name>
<reference evidence="1 2" key="1">
    <citation type="submission" date="2018-06" db="EMBL/GenBank/DDBJ databases">
        <authorList>
            <consortium name="Pathogen Informatics"/>
            <person name="Doyle S."/>
        </authorList>
    </citation>
    <scope>NUCLEOTIDE SEQUENCE [LARGE SCALE GENOMIC DNA]</scope>
    <source>
        <strain evidence="1 2">NCTC9426</strain>
    </source>
</reference>
<organism evidence="1 2">
    <name type="scientific">Moraxella bovis</name>
    <dbReference type="NCBI Taxonomy" id="476"/>
    <lineage>
        <taxon>Bacteria</taxon>
        <taxon>Pseudomonadati</taxon>
        <taxon>Pseudomonadota</taxon>
        <taxon>Gammaproteobacteria</taxon>
        <taxon>Moraxellales</taxon>
        <taxon>Moraxellaceae</taxon>
        <taxon>Moraxella</taxon>
    </lineage>
</organism>
<dbReference type="AlphaFoldDB" id="A0A378PQZ5"/>
<dbReference type="RefSeq" id="WP_079326695.1">
    <property type="nucleotide sequence ID" value="NZ_UGPZ01000002.1"/>
</dbReference>
<sequence length="87" mass="9494">MQANEIYQALKSRGHNASTVAEALGVRPQSVAGVIRSGRGSERIAKAVAVAGGCCFERMFPFYQEQNNKKVQRTKNIDELKAELGVI</sequence>